<evidence type="ECO:0000313" key="1">
    <source>
        <dbReference type="EMBL" id="KAJ1945715.1"/>
    </source>
</evidence>
<comment type="caution">
    <text evidence="1">The sequence shown here is derived from an EMBL/GenBank/DDBJ whole genome shotgun (WGS) entry which is preliminary data.</text>
</comment>
<keyword evidence="2" id="KW-1185">Reference proteome</keyword>
<accession>A0ACC1JBV7</accession>
<gene>
    <name evidence="1" type="ORF">FBU59_002230</name>
</gene>
<dbReference type="Proteomes" id="UP001150603">
    <property type="component" value="Unassembled WGS sequence"/>
</dbReference>
<evidence type="ECO:0000313" key="2">
    <source>
        <dbReference type="Proteomes" id="UP001150603"/>
    </source>
</evidence>
<sequence length="422" mass="45868">MSCTFVPVSATSDFSLQNLPFGIFSTATSPARVGVAIGTYVLDLSALSRHGVFSHISGLQAETVFSQSTLNSYMALGKPVWSAVRAALQDFLSNDSHPARTVAVSDVAVEQSSVTMHLPAKIGDYTDFYASREHATNVGVMFRGKDNALMPNWTHLPVGYHGRASSVVVSGTPLRRPNGQRRPDATKPPVFGPSVRVDYELEMALLVGPGNELGEPLTMAQAGERIFGVVLMNDWSARDIQAWEYVPLGPFLGKNFGTTISPWVVTMEALEPFRVAQPAQDPEPLPYLRDSTNSGYDIQLKVDIKPSGSDEYYALTNSNLKYMYWSLKQQLTHHAINGCSMQPGDLLGTGTISGPTEDSFGSMLELSWSGKNDIKLGDSGLTRKFVEDNDEIRITGVCQGDGFRVGFGECVGQILPAKQLDF</sequence>
<dbReference type="EMBL" id="JANBPW010001187">
    <property type="protein sequence ID" value="KAJ1945715.1"/>
    <property type="molecule type" value="Genomic_DNA"/>
</dbReference>
<name>A0ACC1JBV7_9FUNG</name>
<proteinExistence type="predicted"/>
<protein>
    <submittedName>
        <fullName evidence="1">Uncharacterized protein</fullName>
    </submittedName>
</protein>
<organism evidence="1 2">
    <name type="scientific">Linderina macrospora</name>
    <dbReference type="NCBI Taxonomy" id="4868"/>
    <lineage>
        <taxon>Eukaryota</taxon>
        <taxon>Fungi</taxon>
        <taxon>Fungi incertae sedis</taxon>
        <taxon>Zoopagomycota</taxon>
        <taxon>Kickxellomycotina</taxon>
        <taxon>Kickxellomycetes</taxon>
        <taxon>Kickxellales</taxon>
        <taxon>Kickxellaceae</taxon>
        <taxon>Linderina</taxon>
    </lineage>
</organism>
<reference evidence="1" key="1">
    <citation type="submission" date="2022-07" db="EMBL/GenBank/DDBJ databases">
        <title>Phylogenomic reconstructions and comparative analyses of Kickxellomycotina fungi.</title>
        <authorList>
            <person name="Reynolds N.K."/>
            <person name="Stajich J.E."/>
            <person name="Barry K."/>
            <person name="Grigoriev I.V."/>
            <person name="Crous P."/>
            <person name="Smith M.E."/>
        </authorList>
    </citation>
    <scope>NUCLEOTIDE SEQUENCE</scope>
    <source>
        <strain evidence="1">NRRL 5244</strain>
    </source>
</reference>